<name>A0A9Q3DDY4_9BASI</name>
<protein>
    <submittedName>
        <fullName evidence="1">Uncharacterized protein</fullName>
    </submittedName>
</protein>
<organism evidence="1 2">
    <name type="scientific">Austropuccinia psidii MF-1</name>
    <dbReference type="NCBI Taxonomy" id="1389203"/>
    <lineage>
        <taxon>Eukaryota</taxon>
        <taxon>Fungi</taxon>
        <taxon>Dikarya</taxon>
        <taxon>Basidiomycota</taxon>
        <taxon>Pucciniomycotina</taxon>
        <taxon>Pucciniomycetes</taxon>
        <taxon>Pucciniales</taxon>
        <taxon>Sphaerophragmiaceae</taxon>
        <taxon>Austropuccinia</taxon>
    </lineage>
</organism>
<accession>A0A9Q3DDY4</accession>
<keyword evidence="2" id="KW-1185">Reference proteome</keyword>
<evidence type="ECO:0000313" key="1">
    <source>
        <dbReference type="EMBL" id="MBW0500272.1"/>
    </source>
</evidence>
<sequence>MLDKARHHANRCMKDSFKCAKERWDKSHKPSDFKIGDLVLVSTLNFNNIKGPKKLKDSFSAPFMAKVLHGSNAVKLELKVELMNKYQTFPVGLIKPYSSSDKDLFPLRKEPTLEIPL</sequence>
<comment type="caution">
    <text evidence="1">The sequence shown here is derived from an EMBL/GenBank/DDBJ whole genome shotgun (WGS) entry which is preliminary data.</text>
</comment>
<reference evidence="1" key="1">
    <citation type="submission" date="2021-03" db="EMBL/GenBank/DDBJ databases">
        <title>Draft genome sequence of rust myrtle Austropuccinia psidii MF-1, a brazilian biotype.</title>
        <authorList>
            <person name="Quecine M.C."/>
            <person name="Pachon D.M.R."/>
            <person name="Bonatelli M.L."/>
            <person name="Correr F.H."/>
            <person name="Franceschini L.M."/>
            <person name="Leite T.F."/>
            <person name="Margarido G.R.A."/>
            <person name="Almeida C.A."/>
            <person name="Ferrarezi J.A."/>
            <person name="Labate C.A."/>
        </authorList>
    </citation>
    <scope>NUCLEOTIDE SEQUENCE</scope>
    <source>
        <strain evidence="1">MF-1</strain>
    </source>
</reference>
<proteinExistence type="predicted"/>
<evidence type="ECO:0000313" key="2">
    <source>
        <dbReference type="Proteomes" id="UP000765509"/>
    </source>
</evidence>
<dbReference type="OrthoDB" id="3929326at2759"/>
<dbReference type="AlphaFoldDB" id="A0A9Q3DDY4"/>
<dbReference type="EMBL" id="AVOT02015733">
    <property type="protein sequence ID" value="MBW0500272.1"/>
    <property type="molecule type" value="Genomic_DNA"/>
</dbReference>
<dbReference type="Proteomes" id="UP000765509">
    <property type="component" value="Unassembled WGS sequence"/>
</dbReference>
<gene>
    <name evidence="1" type="ORF">O181_039987</name>
</gene>